<dbReference type="Proteomes" id="UP001060215">
    <property type="component" value="Chromosome 14"/>
</dbReference>
<comment type="caution">
    <text evidence="1">The sequence shown here is derived from an EMBL/GenBank/DDBJ whole genome shotgun (WGS) entry which is preliminary data.</text>
</comment>
<dbReference type="EMBL" id="CM045771">
    <property type="protein sequence ID" value="KAI7987937.1"/>
    <property type="molecule type" value="Genomic_DNA"/>
</dbReference>
<protein>
    <submittedName>
        <fullName evidence="1">Transcription factor</fullName>
    </submittedName>
</protein>
<name>A0ACC0FIH8_9ERIC</name>
<gene>
    <name evidence="1" type="ORF">LOK49_LG13G00015</name>
</gene>
<keyword evidence="2" id="KW-1185">Reference proteome</keyword>
<evidence type="ECO:0000313" key="2">
    <source>
        <dbReference type="Proteomes" id="UP001060215"/>
    </source>
</evidence>
<organism evidence="1 2">
    <name type="scientific">Camellia lanceoleosa</name>
    <dbReference type="NCBI Taxonomy" id="1840588"/>
    <lineage>
        <taxon>Eukaryota</taxon>
        <taxon>Viridiplantae</taxon>
        <taxon>Streptophyta</taxon>
        <taxon>Embryophyta</taxon>
        <taxon>Tracheophyta</taxon>
        <taxon>Spermatophyta</taxon>
        <taxon>Magnoliopsida</taxon>
        <taxon>eudicotyledons</taxon>
        <taxon>Gunneridae</taxon>
        <taxon>Pentapetalae</taxon>
        <taxon>asterids</taxon>
        <taxon>Ericales</taxon>
        <taxon>Theaceae</taxon>
        <taxon>Camellia</taxon>
    </lineage>
</organism>
<evidence type="ECO:0000313" key="1">
    <source>
        <dbReference type="EMBL" id="KAI7987937.1"/>
    </source>
</evidence>
<accession>A0ACC0FIH8</accession>
<reference evidence="1 2" key="1">
    <citation type="journal article" date="2022" name="Plant J.">
        <title>Chromosome-level genome of Camellia lanceoleosa provides a valuable resource for understanding genome evolution and self-incompatibility.</title>
        <authorList>
            <person name="Gong W."/>
            <person name="Xiao S."/>
            <person name="Wang L."/>
            <person name="Liao Z."/>
            <person name="Chang Y."/>
            <person name="Mo W."/>
            <person name="Hu G."/>
            <person name="Li W."/>
            <person name="Zhao G."/>
            <person name="Zhu H."/>
            <person name="Hu X."/>
            <person name="Ji K."/>
            <person name="Xiang X."/>
            <person name="Song Q."/>
            <person name="Yuan D."/>
            <person name="Jin S."/>
            <person name="Zhang L."/>
        </authorList>
    </citation>
    <scope>NUCLEOTIDE SEQUENCE [LARGE SCALE GENOMIC DNA]</scope>
    <source>
        <strain evidence="1">SQ_2022a</strain>
    </source>
</reference>
<sequence>MSRLWSSFAEAEAEAEARGRSSSQDEGEEESESASESECEEKVENEEQGEDQDEGEEGSSSESESECEEKEVEKEEQDEDQDEGEEGSASESESDCEEKEDKNTIPAPLPKKPSSGSAAQHPQSSSSSSSESDSPPVNHCGVDPNMKMMQSSAAAASASASASASAKNKKPTSKKPTCNPTLKRLVVERESENRKSKRAKAVKGKVNVNADGVEDRLNKTSASKKVFFQRLWSAEDEIVILQGIINYTADTGLDPSANINAFYLSIKDFIHVHVTKTQLCDKVRKLKQKYMTNANKAKLPSNSHEQQLYNLSQNIWGFQTNDNNKDVVHGKPTLKEDVSNKMAEIKSELKKLQISLLELLRSTQLICEQTKRVLESLQ</sequence>
<proteinExistence type="predicted"/>